<name>A0A5C3EEN8_9BASI</name>
<evidence type="ECO:0000313" key="2">
    <source>
        <dbReference type="Proteomes" id="UP000324022"/>
    </source>
</evidence>
<dbReference type="Gene3D" id="3.30.559.10">
    <property type="entry name" value="Chloramphenicol acetyltransferase-like domain"/>
    <property type="match status" value="1"/>
</dbReference>
<dbReference type="Proteomes" id="UP000324022">
    <property type="component" value="Unassembled WGS sequence"/>
</dbReference>
<dbReference type="InterPro" id="IPR023213">
    <property type="entry name" value="CAT-like_dom_sf"/>
</dbReference>
<organism evidence="1 2">
    <name type="scientific">Ustilago trichophora</name>
    <dbReference type="NCBI Taxonomy" id="86804"/>
    <lineage>
        <taxon>Eukaryota</taxon>
        <taxon>Fungi</taxon>
        <taxon>Dikarya</taxon>
        <taxon>Basidiomycota</taxon>
        <taxon>Ustilaginomycotina</taxon>
        <taxon>Ustilaginomycetes</taxon>
        <taxon>Ustilaginales</taxon>
        <taxon>Ustilaginaceae</taxon>
        <taxon>Ustilago</taxon>
    </lineage>
</organism>
<reference evidence="1 2" key="1">
    <citation type="submission" date="2018-03" db="EMBL/GenBank/DDBJ databases">
        <authorList>
            <person name="Guldener U."/>
        </authorList>
    </citation>
    <scope>NUCLEOTIDE SEQUENCE [LARGE SCALE GENOMIC DNA]</scope>
    <source>
        <strain evidence="1 2">NBRC100155</strain>
    </source>
</reference>
<accession>A0A5C3EEN8</accession>
<evidence type="ECO:0000313" key="1">
    <source>
        <dbReference type="EMBL" id="SPO29103.1"/>
    </source>
</evidence>
<proteinExistence type="predicted"/>
<dbReference type="EMBL" id="OOIN01000027">
    <property type="protein sequence ID" value="SPO29103.1"/>
    <property type="molecule type" value="Genomic_DNA"/>
</dbReference>
<sequence>MHVMEGYDAVPVPVLDSTIGNTDILARITLTFPQTLSLSYLEDSWYALVRAWPILAARIRTTPATPSGISYCIPQPRTLETLEARSRISSKPLDQHIALVKASDRSIASYHPIVGKAVSNSLSRTEIVLGDAPNRALQDQMTCQNACRTWKQLLKADQAFVTAQATSYSDSTTVTIAFSHALGDAFAIKSIFQGWQHSLNSNVPAPLEDLGKDPYLDYLPPHGKNAVDKDGRPLSLPLGWKKFGFFKKLRLVSNLLWDITVKRPEKCIKQFYIYIPDEMVQQLLAEARSDLEQFYNNNVTEAGVEMQPSLPPSVSTFNVLFAWLLQNIHAANSNPKKRSTVLTIVNAKHRPPAGRDTQDYPKHQLWGGAFGLPLKPLSCKDYASLPLGQVALHIRESIQEQVDPVNIQANIVTLLKHSLWRKPSGKLIFFAEPDDYWSGCTEWRSVKFGSIDFAAAAFAETNKEKAEQEAIRPVAIGAHMEIPMTQRNRWAIFGDAGKGVWLSGGMTRKEARHKDGFGRYAFVH</sequence>
<keyword evidence="1" id="KW-0808">Transferase</keyword>
<keyword evidence="2" id="KW-1185">Reference proteome</keyword>
<dbReference type="GO" id="GO:0016740">
    <property type="term" value="F:transferase activity"/>
    <property type="evidence" value="ECO:0007669"/>
    <property type="project" value="UniProtKB-KW"/>
</dbReference>
<gene>
    <name evidence="1" type="ORF">UTRI_06052</name>
</gene>
<protein>
    <submittedName>
        <fullName evidence="1">Probable Acetyltransferase involved in MEL production</fullName>
    </submittedName>
</protein>
<dbReference type="OrthoDB" id="21502at2759"/>
<dbReference type="AlphaFoldDB" id="A0A5C3EEN8"/>